<dbReference type="PROSITE" id="PS01096">
    <property type="entry name" value="PPIC_PPIASE_1"/>
    <property type="match status" value="1"/>
</dbReference>
<dbReference type="EMBL" id="PXYY01000030">
    <property type="protein sequence ID" value="PSJ80452.1"/>
    <property type="molecule type" value="Genomic_DNA"/>
</dbReference>
<proteinExistence type="predicted"/>
<evidence type="ECO:0000259" key="5">
    <source>
        <dbReference type="PROSITE" id="PS50198"/>
    </source>
</evidence>
<dbReference type="InterPro" id="IPR000297">
    <property type="entry name" value="PPIase_PpiC"/>
</dbReference>
<keyword evidence="1 4" id="KW-0732">Signal</keyword>
<organism evidence="6 7">
    <name type="scientific">Neisseria iguanae</name>
    <dbReference type="NCBI Taxonomy" id="90242"/>
    <lineage>
        <taxon>Bacteria</taxon>
        <taxon>Pseudomonadati</taxon>
        <taxon>Pseudomonadota</taxon>
        <taxon>Betaproteobacteria</taxon>
        <taxon>Neisseriales</taxon>
        <taxon>Neisseriaceae</taxon>
        <taxon>Neisseria</taxon>
    </lineage>
</organism>
<evidence type="ECO:0000256" key="3">
    <source>
        <dbReference type="PROSITE-ProRule" id="PRU00278"/>
    </source>
</evidence>
<evidence type="ECO:0000256" key="1">
    <source>
        <dbReference type="ARBA" id="ARBA00022729"/>
    </source>
</evidence>
<protein>
    <submittedName>
        <fullName evidence="6">Peptidylprolyl isomerase</fullName>
    </submittedName>
</protein>
<keyword evidence="3" id="KW-0697">Rotamase</keyword>
<dbReference type="GO" id="GO:0003755">
    <property type="term" value="F:peptidyl-prolyl cis-trans isomerase activity"/>
    <property type="evidence" value="ECO:0007669"/>
    <property type="project" value="UniProtKB-KW"/>
</dbReference>
<dbReference type="PANTHER" id="PTHR47637">
    <property type="entry name" value="CHAPERONE SURA"/>
    <property type="match status" value="1"/>
</dbReference>
<dbReference type="InterPro" id="IPR046357">
    <property type="entry name" value="PPIase_dom_sf"/>
</dbReference>
<dbReference type="OrthoDB" id="14196at2"/>
<name>A0A2P7U0F0_9NEIS</name>
<dbReference type="RefSeq" id="WP_106741411.1">
    <property type="nucleotide sequence ID" value="NZ_PXYY01000030.1"/>
</dbReference>
<evidence type="ECO:0000256" key="4">
    <source>
        <dbReference type="SAM" id="SignalP"/>
    </source>
</evidence>
<dbReference type="AlphaFoldDB" id="A0A2P7U0F0"/>
<gene>
    <name evidence="6" type="ORF">C7N83_06300</name>
</gene>
<dbReference type="Pfam" id="PF00639">
    <property type="entry name" value="Rotamase"/>
    <property type="match status" value="1"/>
</dbReference>
<dbReference type="InterPro" id="IPR023058">
    <property type="entry name" value="PPIase_PpiC_CS"/>
</dbReference>
<dbReference type="SUPFAM" id="SSF109998">
    <property type="entry name" value="Triger factor/SurA peptide-binding domain-like"/>
    <property type="match status" value="1"/>
</dbReference>
<dbReference type="Gene3D" id="3.10.50.40">
    <property type="match status" value="1"/>
</dbReference>
<keyword evidence="7" id="KW-1185">Reference proteome</keyword>
<dbReference type="InterPro" id="IPR027304">
    <property type="entry name" value="Trigger_fact/SurA_dom_sf"/>
</dbReference>
<dbReference type="Proteomes" id="UP000241868">
    <property type="component" value="Unassembled WGS sequence"/>
</dbReference>
<reference evidence="6 7" key="1">
    <citation type="submission" date="2018-03" db="EMBL/GenBank/DDBJ databases">
        <title>Neisseria weixii sp. nov., isolated from the intestinal contents of Tibetan Plateau pika (Ochotona curzoniae) in Yushu, Qinghai Province, China.</title>
        <authorList>
            <person name="Gui Z."/>
        </authorList>
    </citation>
    <scope>NUCLEOTIDE SEQUENCE [LARGE SCALE GENOMIC DNA]</scope>
    <source>
        <strain evidence="6 7">ATCC 51483</strain>
    </source>
</reference>
<dbReference type="Gene3D" id="1.10.4030.10">
    <property type="entry name" value="Porin chaperone SurA, peptide-binding domain"/>
    <property type="match status" value="1"/>
</dbReference>
<evidence type="ECO:0000313" key="7">
    <source>
        <dbReference type="Proteomes" id="UP000241868"/>
    </source>
</evidence>
<comment type="caution">
    <text evidence="6">The sequence shown here is derived from an EMBL/GenBank/DDBJ whole genome shotgun (WGS) entry which is preliminary data.</text>
</comment>
<keyword evidence="2 3" id="KW-0413">Isomerase</keyword>
<dbReference type="SUPFAM" id="SSF54534">
    <property type="entry name" value="FKBP-like"/>
    <property type="match status" value="1"/>
</dbReference>
<accession>A0A2P7U0F0</accession>
<evidence type="ECO:0000256" key="2">
    <source>
        <dbReference type="ARBA" id="ARBA00023235"/>
    </source>
</evidence>
<feature type="domain" description="PpiC" evidence="5">
    <location>
        <begin position="162"/>
        <end position="260"/>
    </location>
</feature>
<dbReference type="PROSITE" id="PS50198">
    <property type="entry name" value="PPIC_PPIASE_2"/>
    <property type="match status" value="1"/>
</dbReference>
<dbReference type="InterPro" id="IPR050280">
    <property type="entry name" value="OMP_Chaperone_SurA"/>
</dbReference>
<feature type="chain" id="PRO_5015108884" evidence="4">
    <location>
        <begin position="22"/>
        <end position="304"/>
    </location>
</feature>
<evidence type="ECO:0000313" key="6">
    <source>
        <dbReference type="EMBL" id="PSJ80452.1"/>
    </source>
</evidence>
<dbReference type="Pfam" id="PF13624">
    <property type="entry name" value="SurA_N_3"/>
    <property type="match status" value="1"/>
</dbReference>
<sequence length="304" mass="33347">MNEKPLMLAVVLGLSLNAAPAANVKASDSIAAVVDNNIITQRQVSEALADARRNLPKGTQIADSELRRQVLAQMVNQSLILQAGKRRNIQAGEAEIDAVIAQNPSLKNADKRVRREISDSIIIEKVRQQAIMENSRVSDSEVTSFINRAQQQGITLPEGEPLRQYNAQHILIKADSDNAAAAAESSIRKIYTQARSGTDFAGLARQYSQDGSAADGGDLGWFSDGMMVAPFEDAVHKLKPGQISAPVRTQFGWHIIKLNDIRESGTPEERQRNAVRQYISQQKAQQATTNLLRDLHSSAFVDIR</sequence>
<feature type="signal peptide" evidence="4">
    <location>
        <begin position="1"/>
        <end position="21"/>
    </location>
</feature>
<dbReference type="PANTHER" id="PTHR47637:SF1">
    <property type="entry name" value="CHAPERONE SURA"/>
    <property type="match status" value="1"/>
</dbReference>